<gene>
    <name evidence="1" type="ORF">A2U01_0009907</name>
</gene>
<feature type="non-terminal residue" evidence="1">
    <location>
        <position position="66"/>
    </location>
</feature>
<dbReference type="AlphaFoldDB" id="A0A392MRV1"/>
<sequence>MVFAAGAWHVAVSVGMASFADEDKADTVVWDMGMKNVKVHIGMAKPKDGWLLQDDPSPLLNLKASL</sequence>
<dbReference type="EMBL" id="LXQA010015281">
    <property type="protein sequence ID" value="MCH89014.1"/>
    <property type="molecule type" value="Genomic_DNA"/>
</dbReference>
<keyword evidence="2" id="KW-1185">Reference proteome</keyword>
<proteinExistence type="predicted"/>
<dbReference type="Proteomes" id="UP000265520">
    <property type="component" value="Unassembled WGS sequence"/>
</dbReference>
<reference evidence="1 2" key="1">
    <citation type="journal article" date="2018" name="Front. Plant Sci.">
        <title>Red Clover (Trifolium pratense) and Zigzag Clover (T. medium) - A Picture of Genomic Similarities and Differences.</title>
        <authorList>
            <person name="Dluhosova J."/>
            <person name="Istvanek J."/>
            <person name="Nedelnik J."/>
            <person name="Repkova J."/>
        </authorList>
    </citation>
    <scope>NUCLEOTIDE SEQUENCE [LARGE SCALE GENOMIC DNA]</scope>
    <source>
        <strain evidence="2">cv. 10/8</strain>
        <tissue evidence="1">Leaf</tissue>
    </source>
</reference>
<organism evidence="1 2">
    <name type="scientific">Trifolium medium</name>
    <dbReference type="NCBI Taxonomy" id="97028"/>
    <lineage>
        <taxon>Eukaryota</taxon>
        <taxon>Viridiplantae</taxon>
        <taxon>Streptophyta</taxon>
        <taxon>Embryophyta</taxon>
        <taxon>Tracheophyta</taxon>
        <taxon>Spermatophyta</taxon>
        <taxon>Magnoliopsida</taxon>
        <taxon>eudicotyledons</taxon>
        <taxon>Gunneridae</taxon>
        <taxon>Pentapetalae</taxon>
        <taxon>rosids</taxon>
        <taxon>fabids</taxon>
        <taxon>Fabales</taxon>
        <taxon>Fabaceae</taxon>
        <taxon>Papilionoideae</taxon>
        <taxon>50 kb inversion clade</taxon>
        <taxon>NPAAA clade</taxon>
        <taxon>Hologalegina</taxon>
        <taxon>IRL clade</taxon>
        <taxon>Trifolieae</taxon>
        <taxon>Trifolium</taxon>
    </lineage>
</organism>
<name>A0A392MRV1_9FABA</name>
<protein>
    <submittedName>
        <fullName evidence="1">Uncharacterized protein</fullName>
    </submittedName>
</protein>
<evidence type="ECO:0000313" key="1">
    <source>
        <dbReference type="EMBL" id="MCH89014.1"/>
    </source>
</evidence>
<comment type="caution">
    <text evidence="1">The sequence shown here is derived from an EMBL/GenBank/DDBJ whole genome shotgun (WGS) entry which is preliminary data.</text>
</comment>
<evidence type="ECO:0000313" key="2">
    <source>
        <dbReference type="Proteomes" id="UP000265520"/>
    </source>
</evidence>
<accession>A0A392MRV1</accession>